<feature type="transmembrane region" description="Helical" evidence="1">
    <location>
        <begin position="98"/>
        <end position="116"/>
    </location>
</feature>
<accession>A0ABV3DKF9</accession>
<feature type="transmembrane region" description="Helical" evidence="1">
    <location>
        <begin position="69"/>
        <end position="86"/>
    </location>
</feature>
<keyword evidence="1" id="KW-1133">Transmembrane helix</keyword>
<feature type="transmembrane region" description="Helical" evidence="1">
    <location>
        <begin position="6"/>
        <end position="25"/>
    </location>
</feature>
<dbReference type="EMBL" id="JBEZFP010000059">
    <property type="protein sequence ID" value="MEU8136248.1"/>
    <property type="molecule type" value="Genomic_DNA"/>
</dbReference>
<evidence type="ECO:0000313" key="3">
    <source>
        <dbReference type="Proteomes" id="UP001551482"/>
    </source>
</evidence>
<dbReference type="Proteomes" id="UP001551482">
    <property type="component" value="Unassembled WGS sequence"/>
</dbReference>
<name>A0ABV3DKF9_9ACTN</name>
<evidence type="ECO:0000256" key="1">
    <source>
        <dbReference type="SAM" id="Phobius"/>
    </source>
</evidence>
<comment type="caution">
    <text evidence="2">The sequence shown here is derived from an EMBL/GenBank/DDBJ whole genome shotgun (WGS) entry which is preliminary data.</text>
</comment>
<sequence>MDVVRQLLLVLHIIGIGSLLGGFLTQMKGMKTGDVRINPAMTHGALTMLVTGIALVGVRQADDLDVDNTKISVKLAILIGILLMVWTNRAKERVDVQIFGAVGLLTVANIVIAVMWT</sequence>
<organism evidence="2 3">
    <name type="scientific">Streptodolium elevatio</name>
    <dbReference type="NCBI Taxonomy" id="3157996"/>
    <lineage>
        <taxon>Bacteria</taxon>
        <taxon>Bacillati</taxon>
        <taxon>Actinomycetota</taxon>
        <taxon>Actinomycetes</taxon>
        <taxon>Kitasatosporales</taxon>
        <taxon>Streptomycetaceae</taxon>
        <taxon>Streptodolium</taxon>
    </lineage>
</organism>
<evidence type="ECO:0000313" key="2">
    <source>
        <dbReference type="EMBL" id="MEU8136248.1"/>
    </source>
</evidence>
<evidence type="ECO:0008006" key="4">
    <source>
        <dbReference type="Google" id="ProtNLM"/>
    </source>
</evidence>
<protein>
    <recommendedName>
        <fullName evidence="4">Integral membrane protein</fullName>
    </recommendedName>
</protein>
<keyword evidence="1" id="KW-0812">Transmembrane</keyword>
<gene>
    <name evidence="2" type="ORF">AB0C36_22390</name>
</gene>
<dbReference type="RefSeq" id="WP_358356624.1">
    <property type="nucleotide sequence ID" value="NZ_JBEZFP010000059.1"/>
</dbReference>
<feature type="transmembrane region" description="Helical" evidence="1">
    <location>
        <begin position="37"/>
        <end position="57"/>
    </location>
</feature>
<reference evidence="2 3" key="1">
    <citation type="submission" date="2024-06" db="EMBL/GenBank/DDBJ databases">
        <title>The Natural Products Discovery Center: Release of the First 8490 Sequenced Strains for Exploring Actinobacteria Biosynthetic Diversity.</title>
        <authorList>
            <person name="Kalkreuter E."/>
            <person name="Kautsar S.A."/>
            <person name="Yang D."/>
            <person name="Bader C.D."/>
            <person name="Teijaro C.N."/>
            <person name="Fluegel L."/>
            <person name="Davis C.M."/>
            <person name="Simpson J.R."/>
            <person name="Lauterbach L."/>
            <person name="Steele A.D."/>
            <person name="Gui C."/>
            <person name="Meng S."/>
            <person name="Li G."/>
            <person name="Viehrig K."/>
            <person name="Ye F."/>
            <person name="Su P."/>
            <person name="Kiefer A.F."/>
            <person name="Nichols A."/>
            <person name="Cepeda A.J."/>
            <person name="Yan W."/>
            <person name="Fan B."/>
            <person name="Jiang Y."/>
            <person name="Adhikari A."/>
            <person name="Zheng C.-J."/>
            <person name="Schuster L."/>
            <person name="Cowan T.M."/>
            <person name="Smanski M.J."/>
            <person name="Chevrette M.G."/>
            <person name="De Carvalho L.P.S."/>
            <person name="Shen B."/>
        </authorList>
    </citation>
    <scope>NUCLEOTIDE SEQUENCE [LARGE SCALE GENOMIC DNA]</scope>
    <source>
        <strain evidence="2 3">NPDC048946</strain>
    </source>
</reference>
<proteinExistence type="predicted"/>
<keyword evidence="1" id="KW-0472">Membrane</keyword>
<keyword evidence="3" id="KW-1185">Reference proteome</keyword>